<dbReference type="AlphaFoldDB" id="A0AAV2ERG9"/>
<reference evidence="2 3" key="1">
    <citation type="submission" date="2024-04" db="EMBL/GenBank/DDBJ databases">
        <authorList>
            <person name="Fracassetti M."/>
        </authorList>
    </citation>
    <scope>NUCLEOTIDE SEQUENCE [LARGE SCALE GENOMIC DNA]</scope>
</reference>
<name>A0AAV2ERG9_9ROSI</name>
<gene>
    <name evidence="2" type="ORF">LTRI10_LOCUS29339</name>
</gene>
<protein>
    <submittedName>
        <fullName evidence="2">Uncharacterized protein</fullName>
    </submittedName>
</protein>
<feature type="compositionally biased region" description="Basic and acidic residues" evidence="1">
    <location>
        <begin position="8"/>
        <end position="26"/>
    </location>
</feature>
<dbReference type="EMBL" id="OZ034818">
    <property type="protein sequence ID" value="CAL1388409.1"/>
    <property type="molecule type" value="Genomic_DNA"/>
</dbReference>
<keyword evidence="3" id="KW-1185">Reference proteome</keyword>
<proteinExistence type="predicted"/>
<feature type="region of interest" description="Disordered" evidence="1">
    <location>
        <begin position="1"/>
        <end position="73"/>
    </location>
</feature>
<organism evidence="2 3">
    <name type="scientific">Linum trigynum</name>
    <dbReference type="NCBI Taxonomy" id="586398"/>
    <lineage>
        <taxon>Eukaryota</taxon>
        <taxon>Viridiplantae</taxon>
        <taxon>Streptophyta</taxon>
        <taxon>Embryophyta</taxon>
        <taxon>Tracheophyta</taxon>
        <taxon>Spermatophyta</taxon>
        <taxon>Magnoliopsida</taxon>
        <taxon>eudicotyledons</taxon>
        <taxon>Gunneridae</taxon>
        <taxon>Pentapetalae</taxon>
        <taxon>rosids</taxon>
        <taxon>fabids</taxon>
        <taxon>Malpighiales</taxon>
        <taxon>Linaceae</taxon>
        <taxon>Linum</taxon>
    </lineage>
</organism>
<sequence length="73" mass="7900">MLVIVAGGRKDMGIDDLVQRREEEITRGNSGGEELGNQRSSPPQAKTVPPDRVPLVQTDGRRSSSSSPRLGKE</sequence>
<evidence type="ECO:0000313" key="3">
    <source>
        <dbReference type="Proteomes" id="UP001497516"/>
    </source>
</evidence>
<accession>A0AAV2ERG9</accession>
<dbReference type="Proteomes" id="UP001497516">
    <property type="component" value="Chromosome 5"/>
</dbReference>
<evidence type="ECO:0000256" key="1">
    <source>
        <dbReference type="SAM" id="MobiDB-lite"/>
    </source>
</evidence>
<evidence type="ECO:0000313" key="2">
    <source>
        <dbReference type="EMBL" id="CAL1388409.1"/>
    </source>
</evidence>